<evidence type="ECO:0000313" key="2">
    <source>
        <dbReference type="Proteomes" id="UP000075714"/>
    </source>
</evidence>
<comment type="caution">
    <text evidence="1">The sequence shown here is derived from an EMBL/GenBank/DDBJ whole genome shotgun (WGS) entry which is preliminary data.</text>
</comment>
<proteinExistence type="predicted"/>
<protein>
    <submittedName>
        <fullName evidence="1">Uncharacterized protein</fullName>
    </submittedName>
</protein>
<dbReference type="EMBL" id="LSYV01000070">
    <property type="protein sequence ID" value="KXZ44333.1"/>
    <property type="molecule type" value="Genomic_DNA"/>
</dbReference>
<sequence>MQLAHTEHQLPGAALFPHAARHYAKAAKGGGAAAAAAAPAGGGAAGPKKYRTSMSKLYSCRNDRMRHTHEQIWPTLQLTEVEQAMFRRSSRVFVVDMGRSVSLESKYRMGLNKPAVAAKAAEAAAEGASEAQVAAVASAVRRAPYHQARTLLYEPQLHLDAVGENPRYLRIRRVGSMFATKLQNVRKLRLLLGFQRRRFLQRMYEGSLLAPGPHRMWKMVCAMESHLPVFATRMGMAEDVVGAVSAVRHGRVHVNGKRPEMPWAEHLAPGDVVGPAPGSSGQFHKRVTRSLSPLEGDIIRCTM</sequence>
<gene>
    <name evidence="1" type="ORF">GPECTOR_69g426</name>
</gene>
<dbReference type="CDD" id="cd00165">
    <property type="entry name" value="S4"/>
    <property type="match status" value="1"/>
</dbReference>
<name>A0A150G3D9_GONPE</name>
<evidence type="ECO:0000313" key="1">
    <source>
        <dbReference type="EMBL" id="KXZ44333.1"/>
    </source>
</evidence>
<accession>A0A150G3D9</accession>
<organism evidence="1 2">
    <name type="scientific">Gonium pectorale</name>
    <name type="common">Green alga</name>
    <dbReference type="NCBI Taxonomy" id="33097"/>
    <lineage>
        <taxon>Eukaryota</taxon>
        <taxon>Viridiplantae</taxon>
        <taxon>Chlorophyta</taxon>
        <taxon>core chlorophytes</taxon>
        <taxon>Chlorophyceae</taxon>
        <taxon>CS clade</taxon>
        <taxon>Chlamydomonadales</taxon>
        <taxon>Volvocaceae</taxon>
        <taxon>Gonium</taxon>
    </lineage>
</organism>
<dbReference type="Proteomes" id="UP000075714">
    <property type="component" value="Unassembled WGS sequence"/>
</dbReference>
<reference evidence="2" key="1">
    <citation type="journal article" date="2016" name="Nat. Commun.">
        <title>The Gonium pectorale genome demonstrates co-option of cell cycle regulation during the evolution of multicellularity.</title>
        <authorList>
            <person name="Hanschen E.R."/>
            <person name="Marriage T.N."/>
            <person name="Ferris P.J."/>
            <person name="Hamaji T."/>
            <person name="Toyoda A."/>
            <person name="Fujiyama A."/>
            <person name="Neme R."/>
            <person name="Noguchi H."/>
            <person name="Minakuchi Y."/>
            <person name="Suzuki M."/>
            <person name="Kawai-Toyooka H."/>
            <person name="Smith D.R."/>
            <person name="Sparks H."/>
            <person name="Anderson J."/>
            <person name="Bakaric R."/>
            <person name="Luria V."/>
            <person name="Karger A."/>
            <person name="Kirschner M.W."/>
            <person name="Durand P.M."/>
            <person name="Michod R.E."/>
            <person name="Nozaki H."/>
            <person name="Olson B.J."/>
        </authorList>
    </citation>
    <scope>NUCLEOTIDE SEQUENCE [LARGE SCALE GENOMIC DNA]</scope>
    <source>
        <strain evidence="2">NIES-2863</strain>
    </source>
</reference>
<keyword evidence="2" id="KW-1185">Reference proteome</keyword>
<dbReference type="OrthoDB" id="542385at2759"/>
<dbReference type="SUPFAM" id="SSF55174">
    <property type="entry name" value="Alpha-L RNA-binding motif"/>
    <property type="match status" value="1"/>
</dbReference>
<dbReference type="AlphaFoldDB" id="A0A150G3D9"/>